<dbReference type="AlphaFoldDB" id="A0A914RXG9"/>
<proteinExistence type="predicted"/>
<organism evidence="1 2">
    <name type="scientific">Parascaris equorum</name>
    <name type="common">Equine roundworm</name>
    <dbReference type="NCBI Taxonomy" id="6256"/>
    <lineage>
        <taxon>Eukaryota</taxon>
        <taxon>Metazoa</taxon>
        <taxon>Ecdysozoa</taxon>
        <taxon>Nematoda</taxon>
        <taxon>Chromadorea</taxon>
        <taxon>Rhabditida</taxon>
        <taxon>Spirurina</taxon>
        <taxon>Ascaridomorpha</taxon>
        <taxon>Ascaridoidea</taxon>
        <taxon>Ascarididae</taxon>
        <taxon>Parascaris</taxon>
    </lineage>
</organism>
<reference evidence="2" key="1">
    <citation type="submission" date="2022-11" db="UniProtKB">
        <authorList>
            <consortium name="WormBaseParasite"/>
        </authorList>
    </citation>
    <scope>IDENTIFICATION</scope>
</reference>
<dbReference type="Proteomes" id="UP000887564">
    <property type="component" value="Unplaced"/>
</dbReference>
<accession>A0A914RXG9</accession>
<name>A0A914RXG9_PAREQ</name>
<sequence>MESPARHFLIEKGPYIYTLTKRGNVDKEKRERIIMDALGGDYLIRKRSWYLDIAFESVKEMRSEDDREQDKRYACTAF</sequence>
<keyword evidence="1" id="KW-1185">Reference proteome</keyword>
<evidence type="ECO:0000313" key="2">
    <source>
        <dbReference type="WBParaSite" id="PEQ_0001102301-mRNA-1"/>
    </source>
</evidence>
<protein>
    <submittedName>
        <fullName evidence="2">Uncharacterized protein</fullName>
    </submittedName>
</protein>
<dbReference type="WBParaSite" id="PEQ_0001102301-mRNA-1">
    <property type="protein sequence ID" value="PEQ_0001102301-mRNA-1"/>
    <property type="gene ID" value="PEQ_0001102301"/>
</dbReference>
<evidence type="ECO:0000313" key="1">
    <source>
        <dbReference type="Proteomes" id="UP000887564"/>
    </source>
</evidence>